<evidence type="ECO:0000313" key="2">
    <source>
        <dbReference type="Proteomes" id="UP001524586"/>
    </source>
</evidence>
<sequence length="186" mass="21000">MNFTHWRYFVLIEKDLEKTSRYIEICEDNYSTYSNQIAHSLMASASEFDVLAKSICEKLNPTGTHGSINQYFETINAFAPDVLGTEISLPRFGISFSPLGDWKKGEPPGWWTAYNKVKHHRDTEFKMANLCNLLGSIGSLLIICAKFYHLEKAAEIGSDIAVSSALSDLDGSVGLVQLPSNWYYEW</sequence>
<proteinExistence type="predicted"/>
<name>A0ABT1U6A5_9GAMM</name>
<protein>
    <submittedName>
        <fullName evidence="1">Uncharacterized protein</fullName>
    </submittedName>
</protein>
<comment type="caution">
    <text evidence="1">The sequence shown here is derived from an EMBL/GenBank/DDBJ whole genome shotgun (WGS) entry which is preliminary data.</text>
</comment>
<accession>A0ABT1U6A5</accession>
<keyword evidence="2" id="KW-1185">Reference proteome</keyword>
<dbReference type="Proteomes" id="UP001524586">
    <property type="component" value="Unassembled WGS sequence"/>
</dbReference>
<dbReference type="EMBL" id="JANIBK010000071">
    <property type="protein sequence ID" value="MCQ8129390.1"/>
    <property type="molecule type" value="Genomic_DNA"/>
</dbReference>
<dbReference type="RefSeq" id="WP_256615822.1">
    <property type="nucleotide sequence ID" value="NZ_JANIBK010000071.1"/>
</dbReference>
<evidence type="ECO:0000313" key="1">
    <source>
        <dbReference type="EMBL" id="MCQ8129390.1"/>
    </source>
</evidence>
<organism evidence="1 2">
    <name type="scientific">Methylomonas rivi</name>
    <dbReference type="NCBI Taxonomy" id="2952226"/>
    <lineage>
        <taxon>Bacteria</taxon>
        <taxon>Pseudomonadati</taxon>
        <taxon>Pseudomonadota</taxon>
        <taxon>Gammaproteobacteria</taxon>
        <taxon>Methylococcales</taxon>
        <taxon>Methylococcaceae</taxon>
        <taxon>Methylomonas</taxon>
    </lineage>
</organism>
<gene>
    <name evidence="1" type="ORF">NP596_13085</name>
</gene>
<reference evidence="1 2" key="1">
    <citation type="submission" date="2022-07" db="EMBL/GenBank/DDBJ databases">
        <title>Methylomonas rivi sp. nov., Methylomonas rosea sp. nov., Methylomonas aureus sp. nov. and Methylomonas subterranea sp. nov., four novel methanotrophs isolated from a freshwater creek and the deep terrestrial subsurface.</title>
        <authorList>
            <person name="Abin C."/>
            <person name="Sankaranarayanan K."/>
            <person name="Garner C."/>
            <person name="Sindelar R."/>
            <person name="Kotary K."/>
            <person name="Garner R."/>
            <person name="Barclay S."/>
            <person name="Lawson P."/>
            <person name="Krumholz L."/>
        </authorList>
    </citation>
    <scope>NUCLEOTIDE SEQUENCE [LARGE SCALE GENOMIC DNA]</scope>
    <source>
        <strain evidence="1 2">WSC-6</strain>
    </source>
</reference>